<proteinExistence type="predicted"/>
<dbReference type="Proteomes" id="UP000245916">
    <property type="component" value="Unassembled WGS sequence"/>
</dbReference>
<dbReference type="EMBL" id="QFFF01000001">
    <property type="protein sequence ID" value="PWG02615.1"/>
    <property type="molecule type" value="Genomic_DNA"/>
</dbReference>
<comment type="caution">
    <text evidence="1">The sequence shown here is derived from an EMBL/GenBank/DDBJ whole genome shotgun (WGS) entry which is preliminary data.</text>
</comment>
<dbReference type="OrthoDB" id="7473089at2"/>
<evidence type="ECO:0000313" key="2">
    <source>
        <dbReference type="Proteomes" id="UP000245916"/>
    </source>
</evidence>
<reference evidence="1 2" key="1">
    <citation type="submission" date="2018-05" db="EMBL/GenBank/DDBJ databases">
        <title>Genome of Sphingosinicella humi QZX222.</title>
        <authorList>
            <person name="Qiao Z."/>
            <person name="Wang G."/>
        </authorList>
    </citation>
    <scope>NUCLEOTIDE SEQUENCE [LARGE SCALE GENOMIC DNA]</scope>
    <source>
        <strain evidence="1 2">QZX222</strain>
    </source>
</reference>
<accession>A0A2U2J2P0</accession>
<organism evidence="1 2">
    <name type="scientific">Allosphingosinicella humi</name>
    <dbReference type="NCBI Taxonomy" id="2068657"/>
    <lineage>
        <taxon>Bacteria</taxon>
        <taxon>Pseudomonadati</taxon>
        <taxon>Pseudomonadota</taxon>
        <taxon>Alphaproteobacteria</taxon>
        <taxon>Sphingomonadales</taxon>
        <taxon>Sphingomonadaceae</taxon>
        <taxon>Allosphingosinicella</taxon>
    </lineage>
</organism>
<keyword evidence="2" id="KW-1185">Reference proteome</keyword>
<sequence length="124" mass="13904">MDAHYTFEIDRPRSLVRITMSGLFSLADIEAFLADRAKAHAELRCLPNQHLTLNDVRGMKIQHQEVVAAFQAMLAAPEYRSRRLAFVAGPTLAKSQLMRALSGRDAQCFEDVASAERWLFAPDA</sequence>
<gene>
    <name evidence="1" type="ORF">DF286_06845</name>
</gene>
<evidence type="ECO:0008006" key="3">
    <source>
        <dbReference type="Google" id="ProtNLM"/>
    </source>
</evidence>
<dbReference type="AlphaFoldDB" id="A0A2U2J2P0"/>
<name>A0A2U2J2P0_9SPHN</name>
<dbReference type="RefSeq" id="WP_109270754.1">
    <property type="nucleotide sequence ID" value="NZ_QFFF01000001.1"/>
</dbReference>
<evidence type="ECO:0000313" key="1">
    <source>
        <dbReference type="EMBL" id="PWG02615.1"/>
    </source>
</evidence>
<protein>
    <recommendedName>
        <fullName evidence="3">STAS/SEC14 domain-containing protein</fullName>
    </recommendedName>
</protein>